<organism evidence="2 3">
    <name type="scientific">Hydnum rufescens UP504</name>
    <dbReference type="NCBI Taxonomy" id="1448309"/>
    <lineage>
        <taxon>Eukaryota</taxon>
        <taxon>Fungi</taxon>
        <taxon>Dikarya</taxon>
        <taxon>Basidiomycota</taxon>
        <taxon>Agaricomycotina</taxon>
        <taxon>Agaricomycetes</taxon>
        <taxon>Cantharellales</taxon>
        <taxon>Hydnaceae</taxon>
        <taxon>Hydnum</taxon>
    </lineage>
</organism>
<feature type="region of interest" description="Disordered" evidence="1">
    <location>
        <begin position="1"/>
        <end position="26"/>
    </location>
</feature>
<sequence>MAFSFPKDFQTPHHGRISSSPNALHGPQIPGVVEASVPMFGHDSMIADFQSGFGITSSHLARCAGEGPDFAVDSVVTLKLSGIAENDNDPHFWARILGSSDRLERLIVSRLRYLGKKGTRVGPAIPVRTHLRSLVLGNGNGRGFFLYMIRELKAPALLSLDLSLPNCSGWYGSGIISMLMAFFRSSPLIQNLTICIDGYVAIKILNVLHSPPTEEAPASSGNILLPHLRCLDFRVLNSCGDDALLMFCDELESFLISRPKVHWYDARPGRWQQKGDSKVLECLKVDRFLSLGASDRVKDYDQNIVRIPDEKPTPYRFHELDERWSDDEADSTWDSDGHVWDDESDFEED</sequence>
<feature type="region of interest" description="Disordered" evidence="1">
    <location>
        <begin position="321"/>
        <end position="349"/>
    </location>
</feature>
<proteinExistence type="predicted"/>
<name>A0A9P6B7D3_9AGAM</name>
<dbReference type="SUPFAM" id="SSF52047">
    <property type="entry name" value="RNI-like"/>
    <property type="match status" value="1"/>
</dbReference>
<evidence type="ECO:0000313" key="2">
    <source>
        <dbReference type="EMBL" id="KAF9518295.1"/>
    </source>
</evidence>
<comment type="caution">
    <text evidence="2">The sequence shown here is derived from an EMBL/GenBank/DDBJ whole genome shotgun (WGS) entry which is preliminary data.</text>
</comment>
<dbReference type="Proteomes" id="UP000886523">
    <property type="component" value="Unassembled WGS sequence"/>
</dbReference>
<feature type="compositionally biased region" description="Acidic residues" evidence="1">
    <location>
        <begin position="324"/>
        <end position="333"/>
    </location>
</feature>
<protein>
    <submittedName>
        <fullName evidence="2">Uncharacterized protein</fullName>
    </submittedName>
</protein>
<gene>
    <name evidence="2" type="ORF">BS47DRAFT_1389203</name>
</gene>
<evidence type="ECO:0000313" key="3">
    <source>
        <dbReference type="Proteomes" id="UP000886523"/>
    </source>
</evidence>
<accession>A0A9P6B7D3</accession>
<evidence type="ECO:0000256" key="1">
    <source>
        <dbReference type="SAM" id="MobiDB-lite"/>
    </source>
</evidence>
<keyword evidence="3" id="KW-1185">Reference proteome</keyword>
<reference evidence="2" key="1">
    <citation type="journal article" date="2020" name="Nat. Commun.">
        <title>Large-scale genome sequencing of mycorrhizal fungi provides insights into the early evolution of symbiotic traits.</title>
        <authorList>
            <person name="Miyauchi S."/>
            <person name="Kiss E."/>
            <person name="Kuo A."/>
            <person name="Drula E."/>
            <person name="Kohler A."/>
            <person name="Sanchez-Garcia M."/>
            <person name="Morin E."/>
            <person name="Andreopoulos B."/>
            <person name="Barry K.W."/>
            <person name="Bonito G."/>
            <person name="Buee M."/>
            <person name="Carver A."/>
            <person name="Chen C."/>
            <person name="Cichocki N."/>
            <person name="Clum A."/>
            <person name="Culley D."/>
            <person name="Crous P.W."/>
            <person name="Fauchery L."/>
            <person name="Girlanda M."/>
            <person name="Hayes R.D."/>
            <person name="Keri Z."/>
            <person name="LaButti K."/>
            <person name="Lipzen A."/>
            <person name="Lombard V."/>
            <person name="Magnuson J."/>
            <person name="Maillard F."/>
            <person name="Murat C."/>
            <person name="Nolan M."/>
            <person name="Ohm R.A."/>
            <person name="Pangilinan J."/>
            <person name="Pereira M.F."/>
            <person name="Perotto S."/>
            <person name="Peter M."/>
            <person name="Pfister S."/>
            <person name="Riley R."/>
            <person name="Sitrit Y."/>
            <person name="Stielow J.B."/>
            <person name="Szollosi G."/>
            <person name="Zifcakova L."/>
            <person name="Stursova M."/>
            <person name="Spatafora J.W."/>
            <person name="Tedersoo L."/>
            <person name="Vaario L.M."/>
            <person name="Yamada A."/>
            <person name="Yan M."/>
            <person name="Wang P."/>
            <person name="Xu J."/>
            <person name="Bruns T."/>
            <person name="Baldrian P."/>
            <person name="Vilgalys R."/>
            <person name="Dunand C."/>
            <person name="Henrissat B."/>
            <person name="Grigoriev I.V."/>
            <person name="Hibbett D."/>
            <person name="Nagy L.G."/>
            <person name="Martin F.M."/>
        </authorList>
    </citation>
    <scope>NUCLEOTIDE SEQUENCE</scope>
    <source>
        <strain evidence="2">UP504</strain>
    </source>
</reference>
<dbReference type="AlphaFoldDB" id="A0A9P6B7D3"/>
<dbReference type="EMBL" id="MU128926">
    <property type="protein sequence ID" value="KAF9518295.1"/>
    <property type="molecule type" value="Genomic_DNA"/>
</dbReference>